<keyword evidence="2" id="KW-0479">Metal-binding</keyword>
<dbReference type="GO" id="GO:0003677">
    <property type="term" value="F:DNA binding"/>
    <property type="evidence" value="ECO:0007669"/>
    <property type="project" value="UniProtKB-KW"/>
</dbReference>
<dbReference type="InterPro" id="IPR007219">
    <property type="entry name" value="XnlR_reg_dom"/>
</dbReference>
<dbReference type="GO" id="GO:0006351">
    <property type="term" value="P:DNA-templated transcription"/>
    <property type="evidence" value="ECO:0007669"/>
    <property type="project" value="InterPro"/>
</dbReference>
<dbReference type="AlphaFoldDB" id="A0A014QTI5"/>
<evidence type="ECO:0000256" key="3">
    <source>
        <dbReference type="ARBA" id="ARBA00023125"/>
    </source>
</evidence>
<comment type="subcellular location">
    <subcellularLocation>
        <location evidence="1">Nucleus</location>
    </subcellularLocation>
</comment>
<feature type="domain" description="Xylanolytic transcriptional activator regulatory" evidence="6">
    <location>
        <begin position="221"/>
        <end position="443"/>
    </location>
</feature>
<dbReference type="GO" id="GO:0008270">
    <property type="term" value="F:zinc ion binding"/>
    <property type="evidence" value="ECO:0007669"/>
    <property type="project" value="InterPro"/>
</dbReference>
<protein>
    <submittedName>
        <fullName evidence="7">Fungal specific transcription factor domain protein</fullName>
    </submittedName>
</protein>
<dbReference type="GO" id="GO:0003700">
    <property type="term" value="F:DNA-binding transcription factor activity"/>
    <property type="evidence" value="ECO:0007669"/>
    <property type="project" value="InterPro"/>
</dbReference>
<feature type="region of interest" description="Disordered" evidence="5">
    <location>
        <begin position="91"/>
        <end position="120"/>
    </location>
</feature>
<evidence type="ECO:0000256" key="1">
    <source>
        <dbReference type="ARBA" id="ARBA00004123"/>
    </source>
</evidence>
<proteinExistence type="predicted"/>
<evidence type="ECO:0000313" key="7">
    <source>
        <dbReference type="EMBL" id="EXU96213.1"/>
    </source>
</evidence>
<feature type="compositionally biased region" description="Low complexity" evidence="5">
    <location>
        <begin position="97"/>
        <end position="110"/>
    </location>
</feature>
<evidence type="ECO:0000256" key="5">
    <source>
        <dbReference type="SAM" id="MobiDB-lite"/>
    </source>
</evidence>
<dbReference type="PANTHER" id="PTHR46910">
    <property type="entry name" value="TRANSCRIPTION FACTOR PDR1"/>
    <property type="match status" value="1"/>
</dbReference>
<evidence type="ECO:0000259" key="6">
    <source>
        <dbReference type="Pfam" id="PF04082"/>
    </source>
</evidence>
<feature type="region of interest" description="Disordered" evidence="5">
    <location>
        <begin position="29"/>
        <end position="63"/>
    </location>
</feature>
<sequence length="713" mass="78934">MNRRVMADIRPVSGVSGVISLVNTPRTAETGAWTGRKKNGGQPSVSSKQDFERQFPPPLHANTDISTRAHLALANRVRELESQLALVKQTQAQDAISPSSHGGSASSPAHANTGGLNSEGAVESSADAIATGLFDDQPGNADIGYFGASSNHAFFWSLTSSLEELNKKKPGRQNLPFRQVGANDGPRRLPLPPLKVVTAERQPLPQEDSFPGRKLAIDWVNRFFDMVAPVLPFVNKFMLVREIDLIDSRTGTWQSCPSNTQALMSIVFAHSLAISEDGAAEPFYRRALGLLDEKGLYLPTIEALQALLLLANFQQNSQRAQESITTHFRAVKAAYQLGVHSPSSYSRFGNKDNELRSLLWFAVINEDRIIGAGLGRPFLVPAQHIQTKLKDLMSHGHARQGDDSKLGWSSLSHFRHVIKYHEIIGNVVDVMHNSNITSTNDLTLSELVPHVMESLRKLETLGKDAAPYTVLVSNATVDSWLATDLEEHRYTILSSLYHYRVTMLVNAPLLLAVLWHVSTAADTGDSDLHVNIAMSILQAYLQTINNFHNLLCTILRIQRSFLRQNAAWWLCNYMMVSINLHLFGLWLISSNKPDILPPLGKTSLEIESLMRRTLDTLRLVGGTSIMSRKAHRCLQQYLDSFTKDVEVQNQIGMEPPVPTEATRPWPYGLSSGGMAWDGNMDDLMAGLRAEDFLGDDIFAMSYNISDFDATGFI</sequence>
<gene>
    <name evidence="7" type="ORF">X797_010713</name>
</gene>
<dbReference type="eggNOG" id="ENOG502S0D7">
    <property type="taxonomic scope" value="Eukaryota"/>
</dbReference>
<accession>A0A014QTI5</accession>
<dbReference type="InterPro" id="IPR050987">
    <property type="entry name" value="AtrR-like"/>
</dbReference>
<evidence type="ECO:0000256" key="2">
    <source>
        <dbReference type="ARBA" id="ARBA00022723"/>
    </source>
</evidence>
<keyword evidence="3" id="KW-0238">DNA-binding</keyword>
<dbReference type="PANTHER" id="PTHR46910:SF3">
    <property type="entry name" value="HALOTOLERANCE PROTEIN 9-RELATED"/>
    <property type="match status" value="1"/>
</dbReference>
<dbReference type="GO" id="GO:0005634">
    <property type="term" value="C:nucleus"/>
    <property type="evidence" value="ECO:0007669"/>
    <property type="project" value="UniProtKB-SubCell"/>
</dbReference>
<dbReference type="CDD" id="cd12148">
    <property type="entry name" value="fungal_TF_MHR"/>
    <property type="match status" value="1"/>
</dbReference>
<dbReference type="EMBL" id="JELW01000053">
    <property type="protein sequence ID" value="EXU96213.1"/>
    <property type="molecule type" value="Genomic_DNA"/>
</dbReference>
<evidence type="ECO:0000256" key="4">
    <source>
        <dbReference type="ARBA" id="ARBA00023242"/>
    </source>
</evidence>
<reference evidence="7 8" key="1">
    <citation type="submission" date="2014-02" db="EMBL/GenBank/DDBJ databases">
        <title>The genome sequence of the entomopathogenic fungus Metarhizium robertsii ARSEF 2575.</title>
        <authorList>
            <person name="Giuliano Garisto Donzelli B."/>
            <person name="Roe B.A."/>
            <person name="Macmil S.L."/>
            <person name="Krasnoff S.B."/>
            <person name="Gibson D.M."/>
        </authorList>
    </citation>
    <scope>NUCLEOTIDE SEQUENCE [LARGE SCALE GENOMIC DNA]</scope>
    <source>
        <strain evidence="7 8">ARSEF 2575</strain>
    </source>
</reference>
<keyword evidence="4" id="KW-0539">Nucleus</keyword>
<dbReference type="OrthoDB" id="3364175at2759"/>
<evidence type="ECO:0000313" key="8">
    <source>
        <dbReference type="Proteomes" id="UP000030151"/>
    </source>
</evidence>
<name>A0A014QTI5_9HYPO</name>
<organism evidence="7 8">
    <name type="scientific">Metarhizium robertsii</name>
    <dbReference type="NCBI Taxonomy" id="568076"/>
    <lineage>
        <taxon>Eukaryota</taxon>
        <taxon>Fungi</taxon>
        <taxon>Dikarya</taxon>
        <taxon>Ascomycota</taxon>
        <taxon>Pezizomycotina</taxon>
        <taxon>Sordariomycetes</taxon>
        <taxon>Hypocreomycetidae</taxon>
        <taxon>Hypocreales</taxon>
        <taxon>Clavicipitaceae</taxon>
        <taxon>Metarhizium</taxon>
    </lineage>
</organism>
<comment type="caution">
    <text evidence="7">The sequence shown here is derived from an EMBL/GenBank/DDBJ whole genome shotgun (WGS) entry which is preliminary data.</text>
</comment>
<dbReference type="Pfam" id="PF04082">
    <property type="entry name" value="Fungal_trans"/>
    <property type="match status" value="1"/>
</dbReference>
<dbReference type="HOGENOM" id="CLU_008511_0_2_1"/>
<dbReference type="Proteomes" id="UP000030151">
    <property type="component" value="Unassembled WGS sequence"/>
</dbReference>